<dbReference type="AlphaFoldDB" id="X0UCT5"/>
<feature type="non-terminal residue" evidence="1">
    <location>
        <position position="1"/>
    </location>
</feature>
<evidence type="ECO:0000313" key="1">
    <source>
        <dbReference type="EMBL" id="GAF86285.1"/>
    </source>
</evidence>
<accession>X0UCT5</accession>
<comment type="caution">
    <text evidence="1">The sequence shown here is derived from an EMBL/GenBank/DDBJ whole genome shotgun (WGS) entry which is preliminary data.</text>
</comment>
<dbReference type="EMBL" id="BARS01016274">
    <property type="protein sequence ID" value="GAF86285.1"/>
    <property type="molecule type" value="Genomic_DNA"/>
</dbReference>
<protein>
    <submittedName>
        <fullName evidence="1">Uncharacterized protein</fullName>
    </submittedName>
</protein>
<organism evidence="1">
    <name type="scientific">marine sediment metagenome</name>
    <dbReference type="NCBI Taxonomy" id="412755"/>
    <lineage>
        <taxon>unclassified sequences</taxon>
        <taxon>metagenomes</taxon>
        <taxon>ecological metagenomes</taxon>
    </lineage>
</organism>
<reference evidence="1" key="1">
    <citation type="journal article" date="2014" name="Front. Microbiol.">
        <title>High frequency of phylogenetically diverse reductive dehalogenase-homologous genes in deep subseafloor sedimentary metagenomes.</title>
        <authorList>
            <person name="Kawai M."/>
            <person name="Futagami T."/>
            <person name="Toyoda A."/>
            <person name="Takaki Y."/>
            <person name="Nishi S."/>
            <person name="Hori S."/>
            <person name="Arai W."/>
            <person name="Tsubouchi T."/>
            <person name="Morono Y."/>
            <person name="Uchiyama I."/>
            <person name="Ito T."/>
            <person name="Fujiyama A."/>
            <person name="Inagaki F."/>
            <person name="Takami H."/>
        </authorList>
    </citation>
    <scope>NUCLEOTIDE SEQUENCE</scope>
    <source>
        <strain evidence="1">Expedition CK06-06</strain>
    </source>
</reference>
<gene>
    <name evidence="1" type="ORF">S01H1_26811</name>
</gene>
<proteinExistence type="predicted"/>
<sequence length="52" mass="5966">ITGDKFIGKESEKTRIRGIKIWDFKVLIAMLKAEHAKLKESGGGFDLWYNLL</sequence>
<name>X0UCT5_9ZZZZ</name>